<dbReference type="PANTHER" id="PTHR35317">
    <property type="entry name" value="OS04G0629600 PROTEIN"/>
    <property type="match status" value="1"/>
</dbReference>
<evidence type="ECO:0008006" key="3">
    <source>
        <dbReference type="Google" id="ProtNLM"/>
    </source>
</evidence>
<evidence type="ECO:0000313" key="2">
    <source>
        <dbReference type="Proteomes" id="UP001358586"/>
    </source>
</evidence>
<comment type="caution">
    <text evidence="1">The sequence shown here is derived from an EMBL/GenBank/DDBJ whole genome shotgun (WGS) entry which is preliminary data.</text>
</comment>
<keyword evidence="2" id="KW-1185">Reference proteome</keyword>
<accession>A0ABR0NG73</accession>
<name>A0ABR0NG73_GOSAR</name>
<evidence type="ECO:0000313" key="1">
    <source>
        <dbReference type="EMBL" id="KAK5793814.1"/>
    </source>
</evidence>
<dbReference type="Proteomes" id="UP001358586">
    <property type="component" value="Chromosome 10"/>
</dbReference>
<dbReference type="Pfam" id="PF14223">
    <property type="entry name" value="Retrotran_gag_2"/>
    <property type="match status" value="1"/>
</dbReference>
<sequence>MASSGFSPAAPPVFNGEGLHIWVVKVRTYLQAFDLWEVVNTDVEPAPLRANPTVAQIRQHADERTKRHKAMSCIQNCVSNVIFTRIMACETPKKAWDKLKEEFQGIERTRQQQLLNLRRDFENLKMKEEETVKQYSDRIMTVVNSIRLLGE</sequence>
<dbReference type="PANTHER" id="PTHR35317:SF31">
    <property type="entry name" value="DUF4219 DOMAIN-CONTAINING PROTEIN"/>
    <property type="match status" value="1"/>
</dbReference>
<dbReference type="EMBL" id="JARKNE010000010">
    <property type="protein sequence ID" value="KAK5793814.1"/>
    <property type="molecule type" value="Genomic_DNA"/>
</dbReference>
<organism evidence="1 2">
    <name type="scientific">Gossypium arboreum</name>
    <name type="common">Tree cotton</name>
    <name type="synonym">Gossypium nanking</name>
    <dbReference type="NCBI Taxonomy" id="29729"/>
    <lineage>
        <taxon>Eukaryota</taxon>
        <taxon>Viridiplantae</taxon>
        <taxon>Streptophyta</taxon>
        <taxon>Embryophyta</taxon>
        <taxon>Tracheophyta</taxon>
        <taxon>Spermatophyta</taxon>
        <taxon>Magnoliopsida</taxon>
        <taxon>eudicotyledons</taxon>
        <taxon>Gunneridae</taxon>
        <taxon>Pentapetalae</taxon>
        <taxon>rosids</taxon>
        <taxon>malvids</taxon>
        <taxon>Malvales</taxon>
        <taxon>Malvaceae</taxon>
        <taxon>Malvoideae</taxon>
        <taxon>Gossypium</taxon>
    </lineage>
</organism>
<reference evidence="1 2" key="1">
    <citation type="submission" date="2023-03" db="EMBL/GenBank/DDBJ databases">
        <title>WGS of Gossypium arboreum.</title>
        <authorList>
            <person name="Yu D."/>
        </authorList>
    </citation>
    <scope>NUCLEOTIDE SEQUENCE [LARGE SCALE GENOMIC DNA]</scope>
    <source>
        <tissue evidence="1">Leaf</tissue>
    </source>
</reference>
<protein>
    <recommendedName>
        <fullName evidence="3">DUF4219 domain-containing protein</fullName>
    </recommendedName>
</protein>
<gene>
    <name evidence="1" type="ORF">PVK06_034972</name>
</gene>
<proteinExistence type="predicted"/>